<dbReference type="AlphaFoldDB" id="A0A501W775"/>
<dbReference type="Proteomes" id="UP000316727">
    <property type="component" value="Unassembled WGS sequence"/>
</dbReference>
<keyword evidence="2" id="KW-1185">Reference proteome</keyword>
<gene>
    <name evidence="1" type="ORF">FJM65_08355</name>
</gene>
<dbReference type="OrthoDB" id="5431540at2"/>
<accession>A0A501W775</accession>
<evidence type="ECO:0000313" key="2">
    <source>
        <dbReference type="Proteomes" id="UP000316727"/>
    </source>
</evidence>
<dbReference type="RefSeq" id="WP_140621063.1">
    <property type="nucleotide sequence ID" value="NZ_VFRQ01000004.1"/>
</dbReference>
<name>A0A501W775_9BACT</name>
<reference evidence="1 2" key="1">
    <citation type="submission" date="2019-06" db="EMBL/GenBank/DDBJ databases">
        <title>A novel bacterium of genus Pontibacter, isolated from marine sediment.</title>
        <authorList>
            <person name="Huang H."/>
            <person name="Mo K."/>
            <person name="Hu Y."/>
        </authorList>
    </citation>
    <scope>NUCLEOTIDE SEQUENCE [LARGE SCALE GENOMIC DNA]</scope>
    <source>
        <strain evidence="1 2">HB172049</strain>
    </source>
</reference>
<proteinExistence type="predicted"/>
<dbReference type="Pfam" id="PF06037">
    <property type="entry name" value="DUF922"/>
    <property type="match status" value="1"/>
</dbReference>
<comment type="caution">
    <text evidence="1">The sequence shown here is derived from an EMBL/GenBank/DDBJ whole genome shotgun (WGS) entry which is preliminary data.</text>
</comment>
<dbReference type="EMBL" id="VFRQ01000004">
    <property type="protein sequence ID" value="TPE44170.1"/>
    <property type="molecule type" value="Genomic_DNA"/>
</dbReference>
<sequence length="186" mass="21642">MILIICTNILSLFICWQDNVKLKWNDFQGEPNSKFKTTLNTDAGAVTAIRTVRTPISDEKGFLKYDIAVCFMKDLSFTTDTTSSELLQHEQLHFDIAELYARKIRERISFLVAKKVRDQREFDKVFDLILLEKDELSKQYDIRTGNGGVDFVQQEWNIKIQKELNEMKAFATYTSQCSCETMNKNN</sequence>
<organism evidence="1 2">
    <name type="scientific">Pontibacter mangrovi</name>
    <dbReference type="NCBI Taxonomy" id="2589816"/>
    <lineage>
        <taxon>Bacteria</taxon>
        <taxon>Pseudomonadati</taxon>
        <taxon>Bacteroidota</taxon>
        <taxon>Cytophagia</taxon>
        <taxon>Cytophagales</taxon>
        <taxon>Hymenobacteraceae</taxon>
        <taxon>Pontibacter</taxon>
    </lineage>
</organism>
<dbReference type="InterPro" id="IPR010321">
    <property type="entry name" value="DUF922"/>
</dbReference>
<evidence type="ECO:0000313" key="1">
    <source>
        <dbReference type="EMBL" id="TPE44170.1"/>
    </source>
</evidence>
<protein>
    <submittedName>
        <fullName evidence="1">DUF922 domain-containing protein</fullName>
    </submittedName>
</protein>